<dbReference type="Proteomes" id="UP001595907">
    <property type="component" value="Unassembled WGS sequence"/>
</dbReference>
<dbReference type="EMBL" id="JBHSCZ010000002">
    <property type="protein sequence ID" value="MFC4262818.1"/>
    <property type="molecule type" value="Genomic_DNA"/>
</dbReference>
<dbReference type="InterPro" id="IPR008969">
    <property type="entry name" value="CarboxyPept-like_regulatory"/>
</dbReference>
<evidence type="ECO:0000313" key="2">
    <source>
        <dbReference type="EMBL" id="MFC4262818.1"/>
    </source>
</evidence>
<gene>
    <name evidence="2" type="ORF">ACFOWM_08020</name>
</gene>
<evidence type="ECO:0000256" key="1">
    <source>
        <dbReference type="SAM" id="SignalP"/>
    </source>
</evidence>
<organism evidence="2 3">
    <name type="scientific">Ferruginibacter yonginensis</name>
    <dbReference type="NCBI Taxonomy" id="1310416"/>
    <lineage>
        <taxon>Bacteria</taxon>
        <taxon>Pseudomonadati</taxon>
        <taxon>Bacteroidota</taxon>
        <taxon>Chitinophagia</taxon>
        <taxon>Chitinophagales</taxon>
        <taxon>Chitinophagaceae</taxon>
        <taxon>Ferruginibacter</taxon>
    </lineage>
</organism>
<feature type="chain" id="PRO_5047500054" evidence="1">
    <location>
        <begin position="20"/>
        <end position="363"/>
    </location>
</feature>
<comment type="caution">
    <text evidence="2">The sequence shown here is derived from an EMBL/GenBank/DDBJ whole genome shotgun (WGS) entry which is preliminary data.</text>
</comment>
<dbReference type="RefSeq" id="WP_379708641.1">
    <property type="nucleotide sequence ID" value="NZ_JBHSCZ010000002.1"/>
</dbReference>
<keyword evidence="1" id="KW-0732">Signal</keyword>
<feature type="signal peptide" evidence="1">
    <location>
        <begin position="1"/>
        <end position="19"/>
    </location>
</feature>
<name>A0ABV8QSI2_9BACT</name>
<sequence>MKLFCVALLSCLFITTSQAQVYFTISGTVKSATNGQPMAAASVFAQNTTFGTATDEAGNFKLQLPAGGYDLVVTFTGYRTELKRITTADANEKIIFELNEKEKELAAVAVVATNEVADGLEKYGSFFKSAFLGKLAHDSACTIQNPSALHFFFSKKKNRLKVTATEPLVIKNQWLGYNITYNIDSFTHEYNTDVSIYSGYPLFEAMQGDSSQQQIWETNRRIAYKGSLLHFMRSVYNKSLAADGFEIQFITNNQGKENSIVLKDFYGALQYEKDDSTQTVEILPNQNLVAVLYKAEKPLPAYIAENPNEPKDFRLSFLNFKPKESIIIEQNGFFYESNDVTISGYYTWDKVGNQVPYDYLYKP</sequence>
<dbReference type="Pfam" id="PF13715">
    <property type="entry name" value="CarbopepD_reg_2"/>
    <property type="match status" value="1"/>
</dbReference>
<protein>
    <submittedName>
        <fullName evidence="2">Carboxypeptidase-like regulatory domain-containing protein</fullName>
    </submittedName>
</protein>
<dbReference type="SUPFAM" id="SSF49464">
    <property type="entry name" value="Carboxypeptidase regulatory domain-like"/>
    <property type="match status" value="1"/>
</dbReference>
<proteinExistence type="predicted"/>
<accession>A0ABV8QSI2</accession>
<keyword evidence="3" id="KW-1185">Reference proteome</keyword>
<evidence type="ECO:0000313" key="3">
    <source>
        <dbReference type="Proteomes" id="UP001595907"/>
    </source>
</evidence>
<reference evidence="3" key="1">
    <citation type="journal article" date="2019" name="Int. J. Syst. Evol. Microbiol.">
        <title>The Global Catalogue of Microorganisms (GCM) 10K type strain sequencing project: providing services to taxonomists for standard genome sequencing and annotation.</title>
        <authorList>
            <consortium name="The Broad Institute Genomics Platform"/>
            <consortium name="The Broad Institute Genome Sequencing Center for Infectious Disease"/>
            <person name="Wu L."/>
            <person name="Ma J."/>
        </authorList>
    </citation>
    <scope>NUCLEOTIDE SEQUENCE [LARGE SCALE GENOMIC DNA]</scope>
    <source>
        <strain evidence="3">CECT 8289</strain>
    </source>
</reference>
<dbReference type="Gene3D" id="2.60.40.1120">
    <property type="entry name" value="Carboxypeptidase-like, regulatory domain"/>
    <property type="match status" value="1"/>
</dbReference>